<dbReference type="InterPro" id="IPR027444">
    <property type="entry name" value="H-NS_C_dom"/>
</dbReference>
<gene>
    <name evidence="6" type="ORF">E6C76_13510</name>
</gene>
<evidence type="ECO:0000313" key="7">
    <source>
        <dbReference type="Proteomes" id="UP000308430"/>
    </source>
</evidence>
<dbReference type="GO" id="GO:0003680">
    <property type="term" value="F:minor groove of adenine-thymine-rich DNA binding"/>
    <property type="evidence" value="ECO:0007669"/>
    <property type="project" value="TreeGrafter"/>
</dbReference>
<dbReference type="SMART" id="SM00528">
    <property type="entry name" value="HNS"/>
    <property type="match status" value="1"/>
</dbReference>
<dbReference type="GO" id="GO:0005829">
    <property type="term" value="C:cytosol"/>
    <property type="evidence" value="ECO:0007669"/>
    <property type="project" value="TreeGrafter"/>
</dbReference>
<dbReference type="PANTHER" id="PTHR38097:SF2">
    <property type="entry name" value="DNA-BINDING PROTEIN STPA"/>
    <property type="match status" value="1"/>
</dbReference>
<reference evidence="6 7" key="1">
    <citation type="submission" date="2019-04" db="EMBL/GenBank/DDBJ databases">
        <title>Azoarcus nasutitermitis sp. nov. isolated from termite nest.</title>
        <authorList>
            <person name="Lin S.-Y."/>
            <person name="Hameed A."/>
            <person name="Hsu Y.-H."/>
            <person name="Young C.-C."/>
        </authorList>
    </citation>
    <scope>NUCLEOTIDE SEQUENCE [LARGE SCALE GENOMIC DNA]</scope>
    <source>
        <strain evidence="6 7">CC-YHH838</strain>
    </source>
</reference>
<evidence type="ECO:0000256" key="4">
    <source>
        <dbReference type="ARBA" id="ARBA00023125"/>
    </source>
</evidence>
<evidence type="ECO:0000313" key="6">
    <source>
        <dbReference type="EMBL" id="THF63610.1"/>
    </source>
</evidence>
<dbReference type="GO" id="GO:0003681">
    <property type="term" value="F:bent DNA binding"/>
    <property type="evidence" value="ECO:0007669"/>
    <property type="project" value="TreeGrafter"/>
</dbReference>
<proteinExistence type="inferred from homology"/>
<evidence type="ECO:0000256" key="2">
    <source>
        <dbReference type="ARBA" id="ARBA00010610"/>
    </source>
</evidence>
<dbReference type="InterPro" id="IPR037150">
    <property type="entry name" value="H-NS_C_dom_sf"/>
</dbReference>
<dbReference type="PANTHER" id="PTHR38097">
    <property type="match status" value="1"/>
</dbReference>
<dbReference type="OrthoDB" id="5297879at2"/>
<dbReference type="Pfam" id="PF00816">
    <property type="entry name" value="Histone_HNS"/>
    <property type="match status" value="1"/>
</dbReference>
<dbReference type="GO" id="GO:0000976">
    <property type="term" value="F:transcription cis-regulatory region binding"/>
    <property type="evidence" value="ECO:0007669"/>
    <property type="project" value="TreeGrafter"/>
</dbReference>
<organism evidence="6 7">
    <name type="scientific">Pseudothauera nasutitermitis</name>
    <dbReference type="NCBI Taxonomy" id="2565930"/>
    <lineage>
        <taxon>Bacteria</taxon>
        <taxon>Pseudomonadati</taxon>
        <taxon>Pseudomonadota</taxon>
        <taxon>Betaproteobacteria</taxon>
        <taxon>Rhodocyclales</taxon>
        <taxon>Zoogloeaceae</taxon>
        <taxon>Pseudothauera</taxon>
    </lineage>
</organism>
<dbReference type="GO" id="GO:0009295">
    <property type="term" value="C:nucleoid"/>
    <property type="evidence" value="ECO:0007669"/>
    <property type="project" value="UniProtKB-SubCell"/>
</dbReference>
<evidence type="ECO:0000259" key="5">
    <source>
        <dbReference type="SMART" id="SM00528"/>
    </source>
</evidence>
<dbReference type="Proteomes" id="UP000308430">
    <property type="component" value="Unassembled WGS sequence"/>
</dbReference>
<dbReference type="RefSeq" id="WP_136348771.1">
    <property type="nucleotide sequence ID" value="NZ_SSOC01000005.1"/>
</dbReference>
<dbReference type="GO" id="GO:0032993">
    <property type="term" value="C:protein-DNA complex"/>
    <property type="evidence" value="ECO:0007669"/>
    <property type="project" value="TreeGrafter"/>
</dbReference>
<comment type="similarity">
    <text evidence="2">Belongs to the histone-like protein H-NS family.</text>
</comment>
<keyword evidence="3" id="KW-0963">Cytoplasm</keyword>
<dbReference type="EMBL" id="SSOC01000005">
    <property type="protein sequence ID" value="THF63610.1"/>
    <property type="molecule type" value="Genomic_DNA"/>
</dbReference>
<name>A0A4S4AVL6_9RHOO</name>
<evidence type="ECO:0000256" key="1">
    <source>
        <dbReference type="ARBA" id="ARBA00004453"/>
    </source>
</evidence>
<keyword evidence="7" id="KW-1185">Reference proteome</keyword>
<dbReference type="SUPFAM" id="SSF81273">
    <property type="entry name" value="H-NS histone-like proteins"/>
    <property type="match status" value="1"/>
</dbReference>
<evidence type="ECO:0000256" key="3">
    <source>
        <dbReference type="ARBA" id="ARBA00022490"/>
    </source>
</evidence>
<keyword evidence="4" id="KW-0238">DNA-binding</keyword>
<dbReference type="AlphaFoldDB" id="A0A4S4AVL6"/>
<protein>
    <submittedName>
        <fullName evidence="6">H-NS histone family protein</fullName>
    </submittedName>
</protein>
<accession>A0A4S4AVL6</accession>
<sequence length="124" mass="13719">MELAKLSLTELRRLQSKVETEIRRRSDTARRDLLKKIQKLAAEEGLSLSDVIPGANVAEKKAAAPKAKRVVKASAKKGTRVPAKYRHPEDATLTWSGRGRKPLWVEGWLGEGKPLDALLIQQAA</sequence>
<comment type="caution">
    <text evidence="6">The sequence shown here is derived from an EMBL/GenBank/DDBJ whole genome shotgun (WGS) entry which is preliminary data.</text>
</comment>
<comment type="subcellular location">
    <subcellularLocation>
        <location evidence="1">Cytoplasm</location>
        <location evidence="1">Nucleoid</location>
    </subcellularLocation>
</comment>
<feature type="domain" description="DNA-binding protein H-NS-like C-terminal" evidence="5">
    <location>
        <begin position="75"/>
        <end position="120"/>
    </location>
</feature>
<dbReference type="GO" id="GO:0001217">
    <property type="term" value="F:DNA-binding transcription repressor activity"/>
    <property type="evidence" value="ECO:0007669"/>
    <property type="project" value="TreeGrafter"/>
</dbReference>
<dbReference type="Gene3D" id="4.10.430.10">
    <property type="entry name" value="Histone-like protein H-NS, C-terminal domain"/>
    <property type="match status" value="1"/>
</dbReference>